<evidence type="ECO:0000313" key="1">
    <source>
        <dbReference type="EMBL" id="GAE31355.1"/>
    </source>
</evidence>
<dbReference type="Proteomes" id="UP000018895">
    <property type="component" value="Unassembled WGS sequence"/>
</dbReference>
<keyword evidence="2" id="KW-1185">Reference proteome</keyword>
<dbReference type="EMBL" id="BAUU01000018">
    <property type="protein sequence ID" value="GAE31355.1"/>
    <property type="molecule type" value="Genomic_DNA"/>
</dbReference>
<gene>
    <name evidence="1" type="ORF">JCM9152_2816</name>
</gene>
<sequence>MKLFDNLPKSIKKTIRYIHQDVSSIEKFEEIERQLIYTLEKKRRELEEQHDFNKTY</sequence>
<proteinExistence type="predicted"/>
<name>W4QGX1_9BACI</name>
<protein>
    <recommendedName>
        <fullName evidence="3">LytR family transcriptional regulator</fullName>
    </recommendedName>
</protein>
<comment type="caution">
    <text evidence="1">The sequence shown here is derived from an EMBL/GenBank/DDBJ whole genome shotgun (WGS) entry which is preliminary data.</text>
</comment>
<evidence type="ECO:0008006" key="3">
    <source>
        <dbReference type="Google" id="ProtNLM"/>
    </source>
</evidence>
<accession>W4QGX1</accession>
<reference evidence="1" key="1">
    <citation type="journal article" date="2014" name="Genome Announc.">
        <title>Draft Genome Sequences of Three Alkaliphilic Bacillus Strains, Bacillus wakoensis JCM 9140T, Bacillus akibai JCM 9157T, and Bacillus hemicellulosilyticus JCM 9152T.</title>
        <authorList>
            <person name="Yuki M."/>
            <person name="Oshima K."/>
            <person name="Suda W."/>
            <person name="Oshida Y."/>
            <person name="Kitamura K."/>
            <person name="Iida T."/>
            <person name="Hattori M."/>
            <person name="Ohkuma M."/>
        </authorList>
    </citation>
    <scope>NUCLEOTIDE SEQUENCE [LARGE SCALE GENOMIC DNA]</scope>
    <source>
        <strain evidence="1">JCM 9152</strain>
    </source>
</reference>
<dbReference type="AlphaFoldDB" id="W4QGX1"/>
<dbReference type="STRING" id="1236971.JCM9152_2816"/>
<evidence type="ECO:0000313" key="2">
    <source>
        <dbReference type="Proteomes" id="UP000018895"/>
    </source>
</evidence>
<organism evidence="1 2">
    <name type="scientific">Halalkalibacter hemicellulosilyticusJCM 9152</name>
    <dbReference type="NCBI Taxonomy" id="1236971"/>
    <lineage>
        <taxon>Bacteria</taxon>
        <taxon>Bacillati</taxon>
        <taxon>Bacillota</taxon>
        <taxon>Bacilli</taxon>
        <taxon>Bacillales</taxon>
        <taxon>Bacillaceae</taxon>
        <taxon>Halalkalibacter</taxon>
    </lineage>
</organism>